<dbReference type="EMBL" id="CAADRP010000779">
    <property type="protein sequence ID" value="VFU31950.1"/>
    <property type="molecule type" value="Genomic_DNA"/>
</dbReference>
<evidence type="ECO:0000256" key="1">
    <source>
        <dbReference type="ARBA" id="ARBA00006750"/>
    </source>
</evidence>
<dbReference type="InterPro" id="IPR046342">
    <property type="entry name" value="CBS_dom_sf"/>
</dbReference>
<dbReference type="Gene3D" id="2.60.40.10">
    <property type="entry name" value="Immunoglobulins"/>
    <property type="match status" value="1"/>
</dbReference>
<dbReference type="InterPro" id="IPR032640">
    <property type="entry name" value="AMPK1_CBM"/>
</dbReference>
<dbReference type="InterPro" id="IPR000644">
    <property type="entry name" value="CBS_dom"/>
</dbReference>
<dbReference type="SMART" id="SM00116">
    <property type="entry name" value="CBS"/>
    <property type="match status" value="3"/>
</dbReference>
<dbReference type="Pfam" id="PF00571">
    <property type="entry name" value="CBS"/>
    <property type="match status" value="2"/>
</dbReference>
<sequence length="475" mass="52185">MFGSGSSIGHDNSGVIPVRFVWPYGGGEVSIFGTFTRWIDLLPMSPVEGCPNVFQIVVSLVPGLHQFKFRVDGQWRVDEQLSFVDGHYGMVNTVVLTKDPPQILNSETPGRSNMELDDVSVSPEVIQGISAPDLEVSRHRISAFLSTHTAYELLPESGKVIALDVTLPVKQAFHILYEQGIPMAPLWDFCKGQFVGVLTALDFILILRELGTHGSNLTEEELETHTISAWKEGKMHLNRQIDNSGRVYSKHLIHAGPYDSLKDVSLKILQNSVSTVPIIHSASQEGSFPQLLYLASLSGILKCICRYFRHCAGSLPILEQPICSIPLGTWVPKIGEPNGRPFAMLRPNASLGAALSLLSQANVSSIPIVNDNDSLLDVYSRSDITALAKDKAYAQIHLDEISIHQALQLGQNANSSNALYNGQRCQMCLRTDSLHKVMERLANPGVRRLLIVEAGSKRVEGVISLSDVFRFLLGV</sequence>
<dbReference type="SUPFAM" id="SSF54631">
    <property type="entry name" value="CBS-domain pair"/>
    <property type="match status" value="2"/>
</dbReference>
<comment type="similarity">
    <text evidence="1">Belongs to the 5'-AMP-activated protein kinase gamma subunit family.</text>
</comment>
<keyword evidence="2" id="KW-0677">Repeat</keyword>
<evidence type="ECO:0000259" key="5">
    <source>
        <dbReference type="PROSITE" id="PS51371"/>
    </source>
</evidence>
<dbReference type="AlphaFoldDB" id="A0A6N2KTR9"/>
<dbReference type="PROSITE" id="PS51371">
    <property type="entry name" value="CBS"/>
    <property type="match status" value="2"/>
</dbReference>
<gene>
    <name evidence="6" type="ORF">SVIM_LOCUS138185</name>
</gene>
<accession>A0A6N2KTR9</accession>
<name>A0A6N2KTR9_SALVM</name>
<reference evidence="6" key="1">
    <citation type="submission" date="2019-03" db="EMBL/GenBank/DDBJ databases">
        <authorList>
            <person name="Mank J."/>
            <person name="Almeida P."/>
        </authorList>
    </citation>
    <scope>NUCLEOTIDE SEQUENCE</scope>
    <source>
        <strain evidence="6">78183</strain>
    </source>
</reference>
<dbReference type="CDD" id="cd02859">
    <property type="entry name" value="E_set_AMPKbeta_like_N"/>
    <property type="match status" value="1"/>
</dbReference>
<organism evidence="6">
    <name type="scientific">Salix viminalis</name>
    <name type="common">Common osier</name>
    <name type="synonym">Basket willow</name>
    <dbReference type="NCBI Taxonomy" id="40686"/>
    <lineage>
        <taxon>Eukaryota</taxon>
        <taxon>Viridiplantae</taxon>
        <taxon>Streptophyta</taxon>
        <taxon>Embryophyta</taxon>
        <taxon>Tracheophyta</taxon>
        <taxon>Spermatophyta</taxon>
        <taxon>Magnoliopsida</taxon>
        <taxon>eudicotyledons</taxon>
        <taxon>Gunneridae</taxon>
        <taxon>Pentapetalae</taxon>
        <taxon>rosids</taxon>
        <taxon>fabids</taxon>
        <taxon>Malpighiales</taxon>
        <taxon>Salicaceae</taxon>
        <taxon>Saliceae</taxon>
        <taxon>Salix</taxon>
    </lineage>
</organism>
<dbReference type="Pfam" id="PF16561">
    <property type="entry name" value="AMPK1_CBM"/>
    <property type="match status" value="1"/>
</dbReference>
<dbReference type="SUPFAM" id="SSF81296">
    <property type="entry name" value="E set domains"/>
    <property type="match status" value="1"/>
</dbReference>
<dbReference type="InterPro" id="IPR050511">
    <property type="entry name" value="AMPK_gamma/SDS23_families"/>
</dbReference>
<feature type="domain" description="CBS" evidence="5">
    <location>
        <begin position="153"/>
        <end position="215"/>
    </location>
</feature>
<evidence type="ECO:0000313" key="6">
    <source>
        <dbReference type="EMBL" id="VFU31950.1"/>
    </source>
</evidence>
<dbReference type="PANTHER" id="PTHR13780">
    <property type="entry name" value="AMP-ACTIVATED PROTEIN KINASE, GAMMA REGULATORY SUBUNIT"/>
    <property type="match status" value="1"/>
</dbReference>
<dbReference type="Gene3D" id="3.10.580.10">
    <property type="entry name" value="CBS-domain"/>
    <property type="match status" value="2"/>
</dbReference>
<dbReference type="InterPro" id="IPR014756">
    <property type="entry name" value="Ig_E-set"/>
</dbReference>
<feature type="domain" description="CBS" evidence="5">
    <location>
        <begin position="338"/>
        <end position="400"/>
    </location>
</feature>
<dbReference type="PANTHER" id="PTHR13780:SF35">
    <property type="entry name" value="LD22662P"/>
    <property type="match status" value="1"/>
</dbReference>
<evidence type="ECO:0000256" key="4">
    <source>
        <dbReference type="PROSITE-ProRule" id="PRU00703"/>
    </source>
</evidence>
<dbReference type="GO" id="GO:0009507">
    <property type="term" value="C:chloroplast"/>
    <property type="evidence" value="ECO:0007669"/>
    <property type="project" value="UniProtKB-ARBA"/>
</dbReference>
<proteinExistence type="inferred from homology"/>
<evidence type="ECO:0000256" key="2">
    <source>
        <dbReference type="ARBA" id="ARBA00022737"/>
    </source>
</evidence>
<evidence type="ECO:0000256" key="3">
    <source>
        <dbReference type="ARBA" id="ARBA00023122"/>
    </source>
</evidence>
<protein>
    <recommendedName>
        <fullName evidence="5">CBS domain-containing protein</fullName>
    </recommendedName>
</protein>
<dbReference type="InterPro" id="IPR013783">
    <property type="entry name" value="Ig-like_fold"/>
</dbReference>
<keyword evidence="3 4" id="KW-0129">CBS domain</keyword>